<dbReference type="PANTHER" id="PTHR30290:SF9">
    <property type="entry name" value="OLIGOPEPTIDE-BINDING PROTEIN APPA"/>
    <property type="match status" value="1"/>
</dbReference>
<name>A0A433X2G9_9HYPH</name>
<dbReference type="PANTHER" id="PTHR30290">
    <property type="entry name" value="PERIPLASMIC BINDING COMPONENT OF ABC TRANSPORTER"/>
    <property type="match status" value="1"/>
</dbReference>
<dbReference type="EMBL" id="RZNJ01000008">
    <property type="protein sequence ID" value="RUT28283.1"/>
    <property type="molecule type" value="Genomic_DNA"/>
</dbReference>
<dbReference type="Gene3D" id="3.40.190.10">
    <property type="entry name" value="Periplasmic binding protein-like II"/>
    <property type="match status" value="1"/>
</dbReference>
<evidence type="ECO:0000256" key="4">
    <source>
        <dbReference type="ARBA" id="ARBA00022729"/>
    </source>
</evidence>
<dbReference type="GO" id="GO:0030288">
    <property type="term" value="C:outer membrane-bounded periplasmic space"/>
    <property type="evidence" value="ECO:0007669"/>
    <property type="project" value="UniProtKB-ARBA"/>
</dbReference>
<evidence type="ECO:0000256" key="2">
    <source>
        <dbReference type="ARBA" id="ARBA00005695"/>
    </source>
</evidence>
<dbReference type="PIRSF" id="PIRSF002741">
    <property type="entry name" value="MppA"/>
    <property type="match status" value="1"/>
</dbReference>
<organism evidence="7 8">
    <name type="scientific">Arsenicitalea aurantiaca</name>
    <dbReference type="NCBI Taxonomy" id="1783274"/>
    <lineage>
        <taxon>Bacteria</taxon>
        <taxon>Pseudomonadati</taxon>
        <taxon>Pseudomonadota</taxon>
        <taxon>Alphaproteobacteria</taxon>
        <taxon>Hyphomicrobiales</taxon>
        <taxon>Devosiaceae</taxon>
        <taxon>Arsenicitalea</taxon>
    </lineage>
</organism>
<dbReference type="GO" id="GO:0043190">
    <property type="term" value="C:ATP-binding cassette (ABC) transporter complex"/>
    <property type="evidence" value="ECO:0007669"/>
    <property type="project" value="InterPro"/>
</dbReference>
<keyword evidence="3" id="KW-0813">Transport</keyword>
<dbReference type="Proteomes" id="UP000281547">
    <property type="component" value="Unassembled WGS sequence"/>
</dbReference>
<accession>A0A433X2G9</accession>
<evidence type="ECO:0000259" key="6">
    <source>
        <dbReference type="Pfam" id="PF00496"/>
    </source>
</evidence>
<evidence type="ECO:0000256" key="1">
    <source>
        <dbReference type="ARBA" id="ARBA00004418"/>
    </source>
</evidence>
<dbReference type="AlphaFoldDB" id="A0A433X2G9"/>
<keyword evidence="8" id="KW-1185">Reference proteome</keyword>
<dbReference type="OrthoDB" id="9803988at2"/>
<sequence length="521" mass="56306">MKTTLRTLALGTAFAALMAGSPALAQSLTVALQAEPSSIDPQFATTGQNQQIALNMFDTLVRFSDTGGFAPSLATEWSVAEDELTWTFSLRDDVTFHDGSPFTADDVIFSVERVAAIENSPAPFAQRVANIASITALDDYTIEVVTTDPAPTLLNDLGTIYIVSDEIGDGVGSDQFGFGDAAIGTGAYRFVSYTPGDRLVIARNDAYWGDVPDFEEIAIRFISSDASRVASLQAGEVDMIDAVPPNDLDRLRALDGVEVISAASARMVYMGFDQGGETTPMVTGTDANPFLDRRVREALALAIDRQAIVSRIQFDSGEPAGQFGPEGIFGHNPDLAPTEYNPERARELLAEAGYPEGFGLTVHGPNDRYINDGIVTQTVGQMWAQIGLDVGVETLPFNVYSPRATAREFSAFLFSFGITTGETSLGLRNVLATFDEARGWGSNNRFRYSNAEFDETLGAAFAEFDEAERERLLQEAARIAMEDFAITPLYWEGNNWAVRAGLVFTPSPDGRSLMTNLSSAD</sequence>
<dbReference type="CDD" id="cd08498">
    <property type="entry name" value="PBP2_NikA_DppA_OppA_like_2"/>
    <property type="match status" value="1"/>
</dbReference>
<dbReference type="GO" id="GO:0015833">
    <property type="term" value="P:peptide transport"/>
    <property type="evidence" value="ECO:0007669"/>
    <property type="project" value="TreeGrafter"/>
</dbReference>
<dbReference type="SUPFAM" id="SSF53850">
    <property type="entry name" value="Periplasmic binding protein-like II"/>
    <property type="match status" value="1"/>
</dbReference>
<dbReference type="Gene3D" id="3.10.105.10">
    <property type="entry name" value="Dipeptide-binding Protein, Domain 3"/>
    <property type="match status" value="1"/>
</dbReference>
<dbReference type="Pfam" id="PF00496">
    <property type="entry name" value="SBP_bac_5"/>
    <property type="match status" value="1"/>
</dbReference>
<feature type="domain" description="Solute-binding protein family 5" evidence="6">
    <location>
        <begin position="70"/>
        <end position="430"/>
    </location>
</feature>
<reference evidence="7 8" key="1">
    <citation type="journal article" date="2016" name="Int. J. Syst. Evol. Microbiol.">
        <title>Arsenicitalea aurantiaca gen. nov., sp. nov., a new member of the family Hyphomicrobiaceae, isolated from high-arsenic sediment.</title>
        <authorList>
            <person name="Mu Y."/>
            <person name="Zhou L."/>
            <person name="Zeng X.C."/>
            <person name="Liu L."/>
            <person name="Pan Y."/>
            <person name="Chen X."/>
            <person name="Wang J."/>
            <person name="Li S."/>
            <person name="Li W.J."/>
            <person name="Wang Y."/>
        </authorList>
    </citation>
    <scope>NUCLEOTIDE SEQUENCE [LARGE SCALE GENOMIC DNA]</scope>
    <source>
        <strain evidence="7 8">42-50</strain>
    </source>
</reference>
<proteinExistence type="inferred from homology"/>
<evidence type="ECO:0000256" key="5">
    <source>
        <dbReference type="SAM" id="SignalP"/>
    </source>
</evidence>
<dbReference type="RefSeq" id="WP_127189809.1">
    <property type="nucleotide sequence ID" value="NZ_RZNJ01000008.1"/>
</dbReference>
<dbReference type="InterPro" id="IPR000914">
    <property type="entry name" value="SBP_5_dom"/>
</dbReference>
<evidence type="ECO:0000256" key="3">
    <source>
        <dbReference type="ARBA" id="ARBA00022448"/>
    </source>
</evidence>
<comment type="subcellular location">
    <subcellularLocation>
        <location evidence="1">Periplasm</location>
    </subcellularLocation>
</comment>
<dbReference type="InterPro" id="IPR030678">
    <property type="entry name" value="Peptide/Ni-bd"/>
</dbReference>
<dbReference type="GO" id="GO:1904680">
    <property type="term" value="F:peptide transmembrane transporter activity"/>
    <property type="evidence" value="ECO:0007669"/>
    <property type="project" value="TreeGrafter"/>
</dbReference>
<feature type="chain" id="PRO_5019307607" evidence="5">
    <location>
        <begin position="26"/>
        <end position="521"/>
    </location>
</feature>
<comment type="caution">
    <text evidence="7">The sequence shown here is derived from an EMBL/GenBank/DDBJ whole genome shotgun (WGS) entry which is preliminary data.</text>
</comment>
<evidence type="ECO:0000313" key="7">
    <source>
        <dbReference type="EMBL" id="RUT28283.1"/>
    </source>
</evidence>
<dbReference type="InterPro" id="IPR039424">
    <property type="entry name" value="SBP_5"/>
</dbReference>
<protein>
    <submittedName>
        <fullName evidence="7">ABC transporter substrate-binding protein</fullName>
    </submittedName>
</protein>
<keyword evidence="4 5" id="KW-0732">Signal</keyword>
<dbReference type="Gene3D" id="3.90.76.10">
    <property type="entry name" value="Dipeptide-binding Protein, Domain 1"/>
    <property type="match status" value="1"/>
</dbReference>
<gene>
    <name evidence="7" type="ORF">EMQ25_16990</name>
</gene>
<comment type="similarity">
    <text evidence="2">Belongs to the bacterial solute-binding protein 5 family.</text>
</comment>
<feature type="signal peptide" evidence="5">
    <location>
        <begin position="1"/>
        <end position="25"/>
    </location>
</feature>
<evidence type="ECO:0000313" key="8">
    <source>
        <dbReference type="Proteomes" id="UP000281547"/>
    </source>
</evidence>